<comment type="caution">
    <text evidence="1">The sequence shown here is derived from an EMBL/GenBank/DDBJ whole genome shotgun (WGS) entry which is preliminary data.</text>
</comment>
<dbReference type="Proteomes" id="UP001320706">
    <property type="component" value="Unassembled WGS sequence"/>
</dbReference>
<protein>
    <submittedName>
        <fullName evidence="1">Uncharacterized protein</fullName>
    </submittedName>
</protein>
<evidence type="ECO:0000313" key="2">
    <source>
        <dbReference type="Proteomes" id="UP001320706"/>
    </source>
</evidence>
<evidence type="ECO:0000313" key="1">
    <source>
        <dbReference type="EMBL" id="KAK8198653.1"/>
    </source>
</evidence>
<reference evidence="1" key="1">
    <citation type="submission" date="2024-02" db="EMBL/GenBank/DDBJ databases">
        <title>Metagenome Assembled Genome of Zalaria obscura JY119.</title>
        <authorList>
            <person name="Vighnesh L."/>
            <person name="Jagadeeshwari U."/>
            <person name="Venkata Ramana C."/>
            <person name="Sasikala C."/>
        </authorList>
    </citation>
    <scope>NUCLEOTIDE SEQUENCE</scope>
    <source>
        <strain evidence="1">JY119</strain>
    </source>
</reference>
<name>A0ACC3S6P6_9PEZI</name>
<accession>A0ACC3S6P6</accession>
<proteinExistence type="predicted"/>
<gene>
    <name evidence="1" type="ORF">M8818_006520</name>
</gene>
<sequence>MQQATSPPIYHVEGRERHTPGDVLQITARGLLFERRAYLLLRRHSPLACMKSDEITPQVDGA</sequence>
<dbReference type="EMBL" id="JAMKPW020000040">
    <property type="protein sequence ID" value="KAK8198653.1"/>
    <property type="molecule type" value="Genomic_DNA"/>
</dbReference>
<organism evidence="1 2">
    <name type="scientific">Zalaria obscura</name>
    <dbReference type="NCBI Taxonomy" id="2024903"/>
    <lineage>
        <taxon>Eukaryota</taxon>
        <taxon>Fungi</taxon>
        <taxon>Dikarya</taxon>
        <taxon>Ascomycota</taxon>
        <taxon>Pezizomycotina</taxon>
        <taxon>Dothideomycetes</taxon>
        <taxon>Dothideomycetidae</taxon>
        <taxon>Dothideales</taxon>
        <taxon>Zalariaceae</taxon>
        <taxon>Zalaria</taxon>
    </lineage>
</organism>
<keyword evidence="2" id="KW-1185">Reference proteome</keyword>